<dbReference type="InterPro" id="IPR011706">
    <property type="entry name" value="Cu-oxidase_C"/>
</dbReference>
<keyword evidence="12" id="KW-1185">Reference proteome</keyword>
<dbReference type="Pfam" id="PF07731">
    <property type="entry name" value="Cu-oxidase_2"/>
    <property type="match status" value="1"/>
</dbReference>
<dbReference type="GO" id="GO:0005507">
    <property type="term" value="F:copper ion binding"/>
    <property type="evidence" value="ECO:0007669"/>
    <property type="project" value="InterPro"/>
</dbReference>
<keyword evidence="4" id="KW-0186">Copper</keyword>
<dbReference type="InterPro" id="IPR001117">
    <property type="entry name" value="Cu-oxidase_2nd"/>
</dbReference>
<dbReference type="InterPro" id="IPR002355">
    <property type="entry name" value="Cu_oxidase_Cu_BS"/>
</dbReference>
<keyword evidence="2" id="KW-0479">Metal-binding</keyword>
<evidence type="ECO:0000256" key="4">
    <source>
        <dbReference type="ARBA" id="ARBA00023008"/>
    </source>
</evidence>
<dbReference type="OrthoDB" id="2121828at2759"/>
<comment type="caution">
    <text evidence="11">The sequence shown here is derived from an EMBL/GenBank/DDBJ whole genome shotgun (WGS) entry which is preliminary data.</text>
</comment>
<dbReference type="PANTHER" id="PTHR11709">
    <property type="entry name" value="MULTI-COPPER OXIDASE"/>
    <property type="match status" value="1"/>
</dbReference>
<evidence type="ECO:0000256" key="1">
    <source>
        <dbReference type="ARBA" id="ARBA00010609"/>
    </source>
</evidence>
<evidence type="ECO:0000259" key="9">
    <source>
        <dbReference type="Pfam" id="PF07731"/>
    </source>
</evidence>
<dbReference type="PANTHER" id="PTHR11709:SF511">
    <property type="entry name" value="LACCASE"/>
    <property type="match status" value="1"/>
</dbReference>
<dbReference type="InParanoid" id="A0A409VL66"/>
<dbReference type="SUPFAM" id="SSF49503">
    <property type="entry name" value="Cupredoxins"/>
    <property type="match status" value="3"/>
</dbReference>
<feature type="domain" description="Plastocyanin-like" evidence="9">
    <location>
        <begin position="370"/>
        <end position="489"/>
    </location>
</feature>
<comment type="similarity">
    <text evidence="1">Belongs to the multicopper oxidase family.</text>
</comment>
<evidence type="ECO:0000313" key="12">
    <source>
        <dbReference type="Proteomes" id="UP000284842"/>
    </source>
</evidence>
<proteinExistence type="inferred from homology"/>
<keyword evidence="3" id="KW-0560">Oxidoreductase</keyword>
<evidence type="ECO:0008006" key="13">
    <source>
        <dbReference type="Google" id="ProtNLM"/>
    </source>
</evidence>
<evidence type="ECO:0000256" key="2">
    <source>
        <dbReference type="ARBA" id="ARBA00022723"/>
    </source>
</evidence>
<dbReference type="InterPro" id="IPR045087">
    <property type="entry name" value="Cu-oxidase_fam"/>
</dbReference>
<sequence length="518" mass="55653">MSTKFALLTAFVLSAVSSSFGAIGPVANLFIGNADVSPDGFTRPAVLAGTSATDLTTIGPLIRGTKGDTFRLNVIDGLTDTRMLRTTAIHWHGFFQAGTAWADGPVGATQCPIVPGESFEYEFHSTTQAGTFWYHSHHSTQYCDGLRGALVVYDPNDPHKNMYDYDDENTVITLADWYHVLAPVAGGAPRPASTLINGIGRYLDGPTIPLAVINVEQNKRYRFRLVNIACSPNYRFSIDGHSLTIIEVETVNVQPYTVSSIQIFAGQRYSFVLNTNQPVNNYWIRANPNLGSRGHDGGLNSAILRYVGAPVQDPTTIDDGGSPMIEGNLQPLDNQAAPGIPQPGAADVNINLSVGFAGGQFNVNGAVFHPPTLPVLLQLINGAPPTGLLPSGSVYTLPPNKVIEISMPGGGPGAPHPIHLHGHTFDVVRVAGSSQYNYVNPPKRDVVSIGAAGDNVTIRFRTDNAGPWIMHCHIDWHFENGLSVIFAEDTPTVSAMDPPTAWDNLCPSYEAFGPEFPE</sequence>
<feature type="chain" id="PRO_5019249458" description="Laccase" evidence="7">
    <location>
        <begin position="22"/>
        <end position="518"/>
    </location>
</feature>
<dbReference type="GO" id="GO:0016491">
    <property type="term" value="F:oxidoreductase activity"/>
    <property type="evidence" value="ECO:0007669"/>
    <property type="project" value="UniProtKB-KW"/>
</dbReference>
<dbReference type="AlphaFoldDB" id="A0A409VL66"/>
<dbReference type="Pfam" id="PF00394">
    <property type="entry name" value="Cu-oxidase"/>
    <property type="match status" value="1"/>
</dbReference>
<evidence type="ECO:0000256" key="7">
    <source>
        <dbReference type="SAM" id="SignalP"/>
    </source>
</evidence>
<dbReference type="InterPro" id="IPR033138">
    <property type="entry name" value="Cu_oxidase_CS"/>
</dbReference>
<dbReference type="Gene3D" id="2.60.40.420">
    <property type="entry name" value="Cupredoxins - blue copper proteins"/>
    <property type="match status" value="3"/>
</dbReference>
<reference evidence="11 12" key="1">
    <citation type="journal article" date="2018" name="Evol. Lett.">
        <title>Horizontal gene cluster transfer increased hallucinogenic mushroom diversity.</title>
        <authorList>
            <person name="Reynolds H.T."/>
            <person name="Vijayakumar V."/>
            <person name="Gluck-Thaler E."/>
            <person name="Korotkin H.B."/>
            <person name="Matheny P.B."/>
            <person name="Slot J.C."/>
        </authorList>
    </citation>
    <scope>NUCLEOTIDE SEQUENCE [LARGE SCALE GENOMIC DNA]</scope>
    <source>
        <strain evidence="11 12">2629</strain>
    </source>
</reference>
<dbReference type="STRING" id="181874.A0A409VL66"/>
<gene>
    <name evidence="11" type="ORF">CVT24_008387</name>
</gene>
<evidence type="ECO:0000313" key="11">
    <source>
        <dbReference type="EMBL" id="PPQ66973.1"/>
    </source>
</evidence>
<dbReference type="InterPro" id="IPR008972">
    <property type="entry name" value="Cupredoxin"/>
</dbReference>
<dbReference type="InterPro" id="IPR011707">
    <property type="entry name" value="Cu-oxidase-like_N"/>
</dbReference>
<dbReference type="PROSITE" id="PS00079">
    <property type="entry name" value="MULTICOPPER_OXIDASE1"/>
    <property type="match status" value="2"/>
</dbReference>
<evidence type="ECO:0000259" key="8">
    <source>
        <dbReference type="Pfam" id="PF00394"/>
    </source>
</evidence>
<feature type="domain" description="Plastocyanin-like" evidence="10">
    <location>
        <begin position="56"/>
        <end position="156"/>
    </location>
</feature>
<evidence type="ECO:0000256" key="6">
    <source>
        <dbReference type="ARBA" id="ARBA00023180"/>
    </source>
</evidence>
<dbReference type="CDD" id="cd13903">
    <property type="entry name" value="CuRO_3_Tv-LCC_like"/>
    <property type="match status" value="1"/>
</dbReference>
<dbReference type="Proteomes" id="UP000284842">
    <property type="component" value="Unassembled WGS sequence"/>
</dbReference>
<protein>
    <recommendedName>
        <fullName evidence="13">Laccase</fullName>
    </recommendedName>
</protein>
<feature type="domain" description="Plastocyanin-like" evidence="8">
    <location>
        <begin position="168"/>
        <end position="309"/>
    </location>
</feature>
<dbReference type="Pfam" id="PF07732">
    <property type="entry name" value="Cu-oxidase_3"/>
    <property type="match status" value="1"/>
</dbReference>
<keyword evidence="5" id="KW-1015">Disulfide bond</keyword>
<dbReference type="PROSITE" id="PS00080">
    <property type="entry name" value="MULTICOPPER_OXIDASE2"/>
    <property type="match status" value="1"/>
</dbReference>
<evidence type="ECO:0000256" key="3">
    <source>
        <dbReference type="ARBA" id="ARBA00023002"/>
    </source>
</evidence>
<feature type="signal peptide" evidence="7">
    <location>
        <begin position="1"/>
        <end position="21"/>
    </location>
</feature>
<name>A0A409VL66_9AGAR</name>
<organism evidence="11 12">
    <name type="scientific">Panaeolus cyanescens</name>
    <dbReference type="NCBI Taxonomy" id="181874"/>
    <lineage>
        <taxon>Eukaryota</taxon>
        <taxon>Fungi</taxon>
        <taxon>Dikarya</taxon>
        <taxon>Basidiomycota</taxon>
        <taxon>Agaricomycotina</taxon>
        <taxon>Agaricomycetes</taxon>
        <taxon>Agaricomycetidae</taxon>
        <taxon>Agaricales</taxon>
        <taxon>Agaricineae</taxon>
        <taxon>Galeropsidaceae</taxon>
        <taxon>Panaeolus</taxon>
    </lineage>
</organism>
<evidence type="ECO:0000259" key="10">
    <source>
        <dbReference type="Pfam" id="PF07732"/>
    </source>
</evidence>
<dbReference type="EMBL" id="NHTK01006029">
    <property type="protein sequence ID" value="PPQ66973.1"/>
    <property type="molecule type" value="Genomic_DNA"/>
</dbReference>
<evidence type="ECO:0000256" key="5">
    <source>
        <dbReference type="ARBA" id="ARBA00023157"/>
    </source>
</evidence>
<dbReference type="FunFam" id="2.60.40.420:FF:000045">
    <property type="entry name" value="Laccase 2"/>
    <property type="match status" value="1"/>
</dbReference>
<keyword evidence="6" id="KW-0325">Glycoprotein</keyword>
<accession>A0A409VL66</accession>
<keyword evidence="7" id="KW-0732">Signal</keyword>